<dbReference type="Gene3D" id="3.30.110.70">
    <property type="entry name" value="Hypothetical protein apc22750. Chain B"/>
    <property type="match status" value="1"/>
</dbReference>
<dbReference type="InterPro" id="IPR035439">
    <property type="entry name" value="UPF0145_dom_sf"/>
</dbReference>
<evidence type="ECO:0000313" key="2">
    <source>
        <dbReference type="EMBL" id="MWB94876.1"/>
    </source>
</evidence>
<keyword evidence="3" id="KW-1185">Reference proteome</keyword>
<dbReference type="Pfam" id="PF01906">
    <property type="entry name" value="YbjQ_1"/>
    <property type="match status" value="1"/>
</dbReference>
<name>A0A6I4NK53_9FLAO</name>
<protein>
    <submittedName>
        <fullName evidence="2">Heavy metal-binding domain-containing protein</fullName>
    </submittedName>
</protein>
<dbReference type="EMBL" id="WSTB01000005">
    <property type="protein sequence ID" value="MWB94876.1"/>
    <property type="molecule type" value="Genomic_DNA"/>
</dbReference>
<evidence type="ECO:0000313" key="3">
    <source>
        <dbReference type="Proteomes" id="UP000471501"/>
    </source>
</evidence>
<dbReference type="InterPro" id="IPR002765">
    <property type="entry name" value="UPF0145_YbjQ-like"/>
</dbReference>
<comment type="caution">
    <text evidence="2">The sequence shown here is derived from an EMBL/GenBank/DDBJ whole genome shotgun (WGS) entry which is preliminary data.</text>
</comment>
<evidence type="ECO:0000256" key="1">
    <source>
        <dbReference type="ARBA" id="ARBA00010751"/>
    </source>
</evidence>
<reference evidence="2 3" key="1">
    <citation type="submission" date="2019-12" db="EMBL/GenBank/DDBJ databases">
        <authorList>
            <person name="Kim Y.S."/>
        </authorList>
    </citation>
    <scope>NUCLEOTIDE SEQUENCE [LARGE SCALE GENOMIC DNA]</scope>
    <source>
        <strain evidence="2 3">GA093</strain>
    </source>
</reference>
<dbReference type="RefSeq" id="WP_160374845.1">
    <property type="nucleotide sequence ID" value="NZ_WSTB01000005.1"/>
</dbReference>
<dbReference type="Proteomes" id="UP000471501">
    <property type="component" value="Unassembled WGS sequence"/>
</dbReference>
<accession>A0A6I4NK53</accession>
<dbReference type="SUPFAM" id="SSF117782">
    <property type="entry name" value="YbjQ-like"/>
    <property type="match status" value="1"/>
</dbReference>
<sequence length="212" mass="23395">MNFEKCPNCDKSLKGFFSSDLILPSEAEFINRHLQLSKEAYCNNCSPPLLSKIANNFRKQKGEIENRLQQIIHTIPVMSSPAPIAWKYEVIGMVTSQTTSGTGFATELSRSFNDFFGSGSNATNQKIARATNLCQADLRVQCVRQGGNAIISTDIDFNEIGAGSTNMLMVCMAGTAIRVLDMENFTAKSRDNIIEVIELTEQLEAIAQEVKN</sequence>
<gene>
    <name evidence="2" type="ORF">GON26_10900</name>
</gene>
<dbReference type="AlphaFoldDB" id="A0A6I4NK53"/>
<comment type="similarity">
    <text evidence="1">Belongs to the UPF0145 family.</text>
</comment>
<proteinExistence type="inferred from homology"/>
<organism evidence="2 3">
    <name type="scientific">Flavobacterium hydrocarbonoxydans</name>
    <dbReference type="NCBI Taxonomy" id="2683249"/>
    <lineage>
        <taxon>Bacteria</taxon>
        <taxon>Pseudomonadati</taxon>
        <taxon>Bacteroidota</taxon>
        <taxon>Flavobacteriia</taxon>
        <taxon>Flavobacteriales</taxon>
        <taxon>Flavobacteriaceae</taxon>
        <taxon>Flavobacterium</taxon>
    </lineage>
</organism>